<dbReference type="GO" id="GO:1903805">
    <property type="term" value="P:L-valine import across plasma membrane"/>
    <property type="evidence" value="ECO:0007669"/>
    <property type="project" value="TreeGrafter"/>
</dbReference>
<evidence type="ECO:0000313" key="4">
    <source>
        <dbReference type="EMBL" id="ORI97205.1"/>
    </source>
</evidence>
<dbReference type="GO" id="GO:0005886">
    <property type="term" value="C:plasma membrane"/>
    <property type="evidence" value="ECO:0007669"/>
    <property type="project" value="TreeGrafter"/>
</dbReference>
<organism evidence="4 5">
    <name type="scientific">Leuconostoc pseudomesenteroides</name>
    <dbReference type="NCBI Taxonomy" id="33968"/>
    <lineage>
        <taxon>Bacteria</taxon>
        <taxon>Bacillati</taxon>
        <taxon>Bacillota</taxon>
        <taxon>Bacilli</taxon>
        <taxon>Lactobacillales</taxon>
        <taxon>Lactobacillaceae</taxon>
        <taxon>Leuconostoc</taxon>
    </lineage>
</organism>
<reference evidence="4 5" key="1">
    <citation type="journal article" date="2017" name="Front. Microbiol.">
        <title>Genomic Characterization of Dairy Associated Leuconostoc Species and Diversity of Leuconostocs in Undefined Mixed Mesophilic Starter Cultures.</title>
        <authorList>
            <person name="Frantzen C.A."/>
            <person name="Kot W."/>
            <person name="Pedersen T.B."/>
            <person name="Ardo Y.M."/>
            <person name="Broadbent J.R."/>
            <person name="Neve H."/>
            <person name="Hansen L.H."/>
            <person name="Dal Bello F."/>
            <person name="Ostlie H.M."/>
            <person name="Kleppen H.P."/>
            <person name="Vogensen F.K."/>
            <person name="Holo H."/>
        </authorList>
    </citation>
    <scope>NUCLEOTIDE SEQUENCE [LARGE SCALE GENOMIC DNA]</scope>
    <source>
        <strain evidence="4 5">LMGCF08</strain>
    </source>
</reference>
<dbReference type="RefSeq" id="WP_004914183.1">
    <property type="nucleotide sequence ID" value="NZ_BMBO01000006.1"/>
</dbReference>
<keyword evidence="2" id="KW-0547">Nucleotide-binding</keyword>
<dbReference type="GO" id="GO:0015188">
    <property type="term" value="F:L-isoleucine transmembrane transporter activity"/>
    <property type="evidence" value="ECO:0007669"/>
    <property type="project" value="TreeGrafter"/>
</dbReference>
<dbReference type="PROSITE" id="PS50893">
    <property type="entry name" value="ABC_TRANSPORTER_2"/>
    <property type="match status" value="1"/>
</dbReference>
<dbReference type="InterPro" id="IPR051120">
    <property type="entry name" value="ABC_AA/LPS_Transport"/>
</dbReference>
<dbReference type="InterPro" id="IPR003439">
    <property type="entry name" value="ABC_transporter-like_ATP-bd"/>
</dbReference>
<evidence type="ECO:0000256" key="3">
    <source>
        <dbReference type="ARBA" id="ARBA00022840"/>
    </source>
</evidence>
<dbReference type="eggNOG" id="COG0411">
    <property type="taxonomic scope" value="Bacteria"/>
</dbReference>
<dbReference type="GO" id="GO:0005304">
    <property type="term" value="F:L-valine transmembrane transporter activity"/>
    <property type="evidence" value="ECO:0007669"/>
    <property type="project" value="TreeGrafter"/>
</dbReference>
<dbReference type="CDD" id="cd03219">
    <property type="entry name" value="ABC_Mj1267_LivG_branched"/>
    <property type="match status" value="1"/>
</dbReference>
<accession>A0A1X0VBV4</accession>
<protein>
    <submittedName>
        <fullName evidence="4">ABC transporter ATP-binding protein</fullName>
    </submittedName>
</protein>
<evidence type="ECO:0000256" key="1">
    <source>
        <dbReference type="ARBA" id="ARBA00022448"/>
    </source>
</evidence>
<dbReference type="GO" id="GO:0016887">
    <property type="term" value="F:ATP hydrolysis activity"/>
    <property type="evidence" value="ECO:0007669"/>
    <property type="project" value="InterPro"/>
</dbReference>
<dbReference type="Gene3D" id="3.40.50.300">
    <property type="entry name" value="P-loop containing nucleotide triphosphate hydrolases"/>
    <property type="match status" value="1"/>
</dbReference>
<dbReference type="SMART" id="SM00382">
    <property type="entry name" value="AAA"/>
    <property type="match status" value="1"/>
</dbReference>
<keyword evidence="3 4" id="KW-0067">ATP-binding</keyword>
<dbReference type="GO" id="GO:0005524">
    <property type="term" value="F:ATP binding"/>
    <property type="evidence" value="ECO:0007669"/>
    <property type="project" value="UniProtKB-KW"/>
</dbReference>
<sequence>MTQTILKTHDLSIRFGGVTAVDHVNIEASENELIGLIGPNGAGKTTLFNLLTGVYRPTEGDVALFDGQKLAIVNQQSPAKRARLGIARTFQNIRLFESRTVLENVMIAMNSHTRAHTWDAILRLPSFYKHEATLKNEARQLLSIFDMLGVQDTLATNLPYGQQRRLEIVRALATKPKILFLDEPAAGMNPQETADLTRLIKQVQQEFKMTIILIEHDMNLVMAVSERLYVLEYGKLLASGTPAEIQQNADVIRAYLGENDT</sequence>
<proteinExistence type="predicted"/>
<dbReference type="InterPro" id="IPR003593">
    <property type="entry name" value="AAA+_ATPase"/>
</dbReference>
<dbReference type="InterPro" id="IPR027417">
    <property type="entry name" value="P-loop_NTPase"/>
</dbReference>
<dbReference type="OrthoDB" id="9805514at2"/>
<dbReference type="FunFam" id="3.40.50.300:FF:000421">
    <property type="entry name" value="Branched-chain amino acid ABC transporter ATP-binding protein"/>
    <property type="match status" value="1"/>
</dbReference>
<dbReference type="GO" id="GO:0042941">
    <property type="term" value="P:D-alanine transmembrane transport"/>
    <property type="evidence" value="ECO:0007669"/>
    <property type="project" value="TreeGrafter"/>
</dbReference>
<dbReference type="GO" id="GO:0015192">
    <property type="term" value="F:L-phenylalanine transmembrane transporter activity"/>
    <property type="evidence" value="ECO:0007669"/>
    <property type="project" value="TreeGrafter"/>
</dbReference>
<comment type="caution">
    <text evidence="4">The sequence shown here is derived from an EMBL/GenBank/DDBJ whole genome shotgun (WGS) entry which is preliminary data.</text>
</comment>
<dbReference type="STRING" id="33968.BMS77_07300"/>
<dbReference type="GO" id="GO:1903806">
    <property type="term" value="P:L-isoleucine import across plasma membrane"/>
    <property type="evidence" value="ECO:0007669"/>
    <property type="project" value="TreeGrafter"/>
</dbReference>
<dbReference type="AlphaFoldDB" id="A0A1X0VBV4"/>
<dbReference type="SUPFAM" id="SSF52540">
    <property type="entry name" value="P-loop containing nucleoside triphosphate hydrolases"/>
    <property type="match status" value="1"/>
</dbReference>
<gene>
    <name evidence="4" type="ORF">BMR96_08465</name>
</gene>
<dbReference type="PANTHER" id="PTHR45772:SF7">
    <property type="entry name" value="AMINO ACID ABC TRANSPORTER ATP-BINDING PROTEIN"/>
    <property type="match status" value="1"/>
</dbReference>
<dbReference type="InterPro" id="IPR032823">
    <property type="entry name" value="BCA_ABC_TP_C"/>
</dbReference>
<evidence type="ECO:0000256" key="2">
    <source>
        <dbReference type="ARBA" id="ARBA00022741"/>
    </source>
</evidence>
<dbReference type="PANTHER" id="PTHR45772">
    <property type="entry name" value="CONSERVED COMPONENT OF ABC TRANSPORTER FOR NATURAL AMINO ACIDS-RELATED"/>
    <property type="match status" value="1"/>
</dbReference>
<dbReference type="GO" id="GO:0015808">
    <property type="term" value="P:L-alanine transport"/>
    <property type="evidence" value="ECO:0007669"/>
    <property type="project" value="TreeGrafter"/>
</dbReference>
<keyword evidence="1" id="KW-0813">Transport</keyword>
<evidence type="ECO:0000313" key="5">
    <source>
        <dbReference type="Proteomes" id="UP000192288"/>
    </source>
</evidence>
<dbReference type="Proteomes" id="UP000192288">
    <property type="component" value="Unassembled WGS sequence"/>
</dbReference>
<name>A0A1X0VBV4_LEUPS</name>
<dbReference type="EMBL" id="MPLS01000038">
    <property type="protein sequence ID" value="ORI97205.1"/>
    <property type="molecule type" value="Genomic_DNA"/>
</dbReference>
<dbReference type="Pfam" id="PF00005">
    <property type="entry name" value="ABC_tran"/>
    <property type="match status" value="1"/>
</dbReference>
<dbReference type="Pfam" id="PF12399">
    <property type="entry name" value="BCA_ABC_TP_C"/>
    <property type="match status" value="1"/>
</dbReference>